<name>A0A833J9P2_9HYPH</name>
<reference evidence="2 3" key="1">
    <citation type="submission" date="2019-10" db="EMBL/GenBank/DDBJ databases">
        <title>Draft Genome Sequence of the Caffeine Degrading Methylotroph Methylorubrum populi PINKEL.</title>
        <authorList>
            <person name="Dawson S.C."/>
            <person name="Zhang X."/>
            <person name="Wright M.E."/>
            <person name="Sharma G."/>
            <person name="Langner J.T."/>
            <person name="Ditty J.L."/>
            <person name="Subuyuj G.A."/>
        </authorList>
    </citation>
    <scope>NUCLEOTIDE SEQUENCE [LARGE SCALE GENOMIC DNA]</scope>
    <source>
        <strain evidence="2 3">Pinkel</strain>
    </source>
</reference>
<evidence type="ECO:0000313" key="3">
    <source>
        <dbReference type="Proteomes" id="UP000469949"/>
    </source>
</evidence>
<protein>
    <submittedName>
        <fullName evidence="2">Uncharacterized protein</fullName>
    </submittedName>
</protein>
<proteinExistence type="predicted"/>
<evidence type="ECO:0000256" key="1">
    <source>
        <dbReference type="SAM" id="MobiDB-lite"/>
    </source>
</evidence>
<sequence>MHVLRSIGRACGNGLRTGVDGLIAVLDALTLRVGRASDRVEAGLARRTPQLRARRRHEGPQPLDLPFLHL</sequence>
<comment type="caution">
    <text evidence="2">The sequence shown here is derived from an EMBL/GenBank/DDBJ whole genome shotgun (WGS) entry which is preliminary data.</text>
</comment>
<dbReference type="Proteomes" id="UP000469949">
    <property type="component" value="Unassembled WGS sequence"/>
</dbReference>
<dbReference type="AlphaFoldDB" id="A0A833J9P2"/>
<dbReference type="EMBL" id="WEKV01000004">
    <property type="protein sequence ID" value="KAB7787293.1"/>
    <property type="molecule type" value="Genomic_DNA"/>
</dbReference>
<gene>
    <name evidence="2" type="ORF">F8B43_0729</name>
</gene>
<dbReference type="RefSeq" id="WP_152276000.1">
    <property type="nucleotide sequence ID" value="NZ_CP136837.1"/>
</dbReference>
<accession>A0A833J9P2</accession>
<feature type="region of interest" description="Disordered" evidence="1">
    <location>
        <begin position="44"/>
        <end position="70"/>
    </location>
</feature>
<evidence type="ECO:0000313" key="2">
    <source>
        <dbReference type="EMBL" id="KAB7787293.1"/>
    </source>
</evidence>
<organism evidence="2 3">
    <name type="scientific">Methylorubrum populi</name>
    <dbReference type="NCBI Taxonomy" id="223967"/>
    <lineage>
        <taxon>Bacteria</taxon>
        <taxon>Pseudomonadati</taxon>
        <taxon>Pseudomonadota</taxon>
        <taxon>Alphaproteobacteria</taxon>
        <taxon>Hyphomicrobiales</taxon>
        <taxon>Methylobacteriaceae</taxon>
        <taxon>Methylorubrum</taxon>
    </lineage>
</organism>